<keyword evidence="1" id="KW-0378">Hydrolase</keyword>
<dbReference type="InterPro" id="IPR029021">
    <property type="entry name" value="Prot-tyrosine_phosphatase-like"/>
</dbReference>
<dbReference type="PANTHER" id="PTHR23339">
    <property type="entry name" value="TYROSINE SPECIFIC PROTEIN PHOSPHATASE AND DUAL SPECIFICITY PROTEIN PHOSPHATASE"/>
    <property type="match status" value="1"/>
</dbReference>
<evidence type="ECO:0000259" key="2">
    <source>
        <dbReference type="PROSITE" id="PS50056"/>
    </source>
</evidence>
<dbReference type="InterPro" id="IPR057023">
    <property type="entry name" value="PTP-SAK"/>
</dbReference>
<dbReference type="InterPro" id="IPR050561">
    <property type="entry name" value="PTP"/>
</dbReference>
<dbReference type="AlphaFoldDB" id="A0A812N8M4"/>
<dbReference type="PROSITE" id="PS50056">
    <property type="entry name" value="TYR_PHOSPHATASE_2"/>
    <property type="match status" value="1"/>
</dbReference>
<comment type="caution">
    <text evidence="3">The sequence shown here is derived from an EMBL/GenBank/DDBJ whole genome shotgun (WGS) entry which is preliminary data.</text>
</comment>
<name>A0A812N8M4_SYMPI</name>
<evidence type="ECO:0000256" key="1">
    <source>
        <dbReference type="ARBA" id="ARBA00022801"/>
    </source>
</evidence>
<evidence type="ECO:0000313" key="3">
    <source>
        <dbReference type="EMBL" id="CAE7280287.1"/>
    </source>
</evidence>
<protein>
    <submittedName>
        <fullName evidence="3">Ank2 protein</fullName>
    </submittedName>
</protein>
<gene>
    <name evidence="3" type="primary">Ank2</name>
    <name evidence="3" type="ORF">SPIL2461_LOCUS6282</name>
</gene>
<organism evidence="3 4">
    <name type="scientific">Symbiodinium pilosum</name>
    <name type="common">Dinoflagellate</name>
    <dbReference type="NCBI Taxonomy" id="2952"/>
    <lineage>
        <taxon>Eukaryota</taxon>
        <taxon>Sar</taxon>
        <taxon>Alveolata</taxon>
        <taxon>Dinophyceae</taxon>
        <taxon>Suessiales</taxon>
        <taxon>Symbiodiniaceae</taxon>
        <taxon>Symbiodinium</taxon>
    </lineage>
</organism>
<dbReference type="InterPro" id="IPR000387">
    <property type="entry name" value="Tyr_Pase_dom"/>
</dbReference>
<dbReference type="InterPro" id="IPR016130">
    <property type="entry name" value="Tyr_Pase_AS"/>
</dbReference>
<accession>A0A812N8M4</accession>
<dbReference type="GO" id="GO:0016791">
    <property type="term" value="F:phosphatase activity"/>
    <property type="evidence" value="ECO:0007669"/>
    <property type="project" value="UniProtKB-ARBA"/>
</dbReference>
<keyword evidence="4" id="KW-1185">Reference proteome</keyword>
<sequence length="204" mass="22521">HQSEPWHTAKVRSLIDAGVDTFICLQEHAELRRFTPYMDIAQRLHAEKAGWKAAEGPALEFFHCPTPDQHVTTEESVLRAVKTLASKLQEGRTVYVHCWGGHGRTGTLICSFLTVCYGLTVAQAKDFYMLGERCRPARSGYWPASQAQYDQVTAVASMAVQDILDQAPLLDPLVDWATPRATPASDSGNAWCGCDSISRASKRA</sequence>
<dbReference type="Pfam" id="PF22784">
    <property type="entry name" value="PTP-SAK"/>
    <property type="match status" value="1"/>
</dbReference>
<feature type="domain" description="Tyrosine specific protein phosphatases" evidence="2">
    <location>
        <begin position="75"/>
        <end position="149"/>
    </location>
</feature>
<proteinExistence type="predicted"/>
<feature type="non-terminal residue" evidence="3">
    <location>
        <position position="1"/>
    </location>
</feature>
<evidence type="ECO:0000313" key="4">
    <source>
        <dbReference type="Proteomes" id="UP000649617"/>
    </source>
</evidence>
<dbReference type="OrthoDB" id="445142at2759"/>
<reference evidence="3" key="1">
    <citation type="submission" date="2021-02" db="EMBL/GenBank/DDBJ databases">
        <authorList>
            <person name="Dougan E. K."/>
            <person name="Rhodes N."/>
            <person name="Thang M."/>
            <person name="Chan C."/>
        </authorList>
    </citation>
    <scope>NUCLEOTIDE SEQUENCE</scope>
</reference>
<dbReference type="Gene3D" id="3.90.190.10">
    <property type="entry name" value="Protein tyrosine phosphatase superfamily"/>
    <property type="match status" value="1"/>
</dbReference>
<dbReference type="PROSITE" id="PS00383">
    <property type="entry name" value="TYR_PHOSPHATASE_1"/>
    <property type="match status" value="1"/>
</dbReference>
<dbReference type="SUPFAM" id="SSF52799">
    <property type="entry name" value="(Phosphotyrosine protein) phosphatases II"/>
    <property type="match status" value="1"/>
</dbReference>
<dbReference type="EMBL" id="CAJNIZ010009358">
    <property type="protein sequence ID" value="CAE7280287.1"/>
    <property type="molecule type" value="Genomic_DNA"/>
</dbReference>
<dbReference type="Proteomes" id="UP000649617">
    <property type="component" value="Unassembled WGS sequence"/>
</dbReference>